<evidence type="ECO:0000256" key="4">
    <source>
        <dbReference type="ARBA" id="ARBA00022670"/>
    </source>
</evidence>
<dbReference type="SUPFAM" id="SSF54897">
    <property type="entry name" value="Protease propeptides/inhibitors"/>
    <property type="match status" value="1"/>
</dbReference>
<evidence type="ECO:0000256" key="5">
    <source>
        <dbReference type="ARBA" id="ARBA00022723"/>
    </source>
</evidence>
<dbReference type="PROSITE" id="PS52035">
    <property type="entry name" value="PEPTIDASE_M14"/>
    <property type="match status" value="1"/>
</dbReference>
<dbReference type="GO" id="GO:0004181">
    <property type="term" value="F:metallocarboxypeptidase activity"/>
    <property type="evidence" value="ECO:0007669"/>
    <property type="project" value="InterPro"/>
</dbReference>
<keyword evidence="4" id="KW-0645">Protease</keyword>
<dbReference type="PANTHER" id="PTHR11705:SF17">
    <property type="entry name" value="CARBOXYPEPTIDASE B2"/>
    <property type="match status" value="1"/>
</dbReference>
<dbReference type="GO" id="GO:0005615">
    <property type="term" value="C:extracellular space"/>
    <property type="evidence" value="ECO:0007669"/>
    <property type="project" value="TreeGrafter"/>
</dbReference>
<dbReference type="InterPro" id="IPR000834">
    <property type="entry name" value="Peptidase_M14"/>
</dbReference>
<feature type="signal peptide" evidence="12">
    <location>
        <begin position="1"/>
        <end position="22"/>
    </location>
</feature>
<comment type="similarity">
    <text evidence="2 11">Belongs to the peptidase M14 family.</text>
</comment>
<dbReference type="PANTHER" id="PTHR11705">
    <property type="entry name" value="PROTEASE FAMILY M14 CARBOXYPEPTIDASE A,B"/>
    <property type="match status" value="1"/>
</dbReference>
<keyword evidence="6 12" id="KW-0732">Signal</keyword>
<evidence type="ECO:0000256" key="9">
    <source>
        <dbReference type="ARBA" id="ARBA00023049"/>
    </source>
</evidence>
<keyword evidence="5" id="KW-0479">Metal-binding</keyword>
<sequence>MKLCSLATLVTIILFCEQHVFAFQSGQVLSALPQTSRQIQVLKNLTTTYKIVLWQPVTAEFIVKTHLNVSRIQYRVLLGDVEKLIQQQTFNDTVIPRASTSYYEHYHPLDEIYSWIEVVTEMYPDMLKKIHIGSSYEKHPLYVFK</sequence>
<dbReference type="GO" id="GO:0008270">
    <property type="term" value="F:zinc ion binding"/>
    <property type="evidence" value="ECO:0007669"/>
    <property type="project" value="InterPro"/>
</dbReference>
<evidence type="ECO:0000256" key="7">
    <source>
        <dbReference type="ARBA" id="ARBA00022801"/>
    </source>
</evidence>
<dbReference type="Gene3D" id="3.30.70.340">
    <property type="entry name" value="Metallocarboxypeptidase-like"/>
    <property type="match status" value="2"/>
</dbReference>
<dbReference type="AlphaFoldDB" id="A0A1U7SXX8"/>
<dbReference type="Pfam" id="PF02244">
    <property type="entry name" value="Propep_M14"/>
    <property type="match status" value="1"/>
</dbReference>
<dbReference type="SUPFAM" id="SSF53187">
    <property type="entry name" value="Zn-dependent exopeptidases"/>
    <property type="match status" value="1"/>
</dbReference>
<keyword evidence="9" id="KW-0482">Metalloprotease</keyword>
<keyword evidence="3" id="KW-0121">Carboxypeptidase</keyword>
<dbReference type="KEGG" id="csyr:103252195"/>
<feature type="non-terminal residue" evidence="15">
    <location>
        <position position="145"/>
    </location>
</feature>
<dbReference type="RefSeq" id="XP_008049008.1">
    <property type="nucleotide sequence ID" value="XM_008050817.1"/>
</dbReference>
<dbReference type="InterPro" id="IPR003146">
    <property type="entry name" value="M14A_act_pep"/>
</dbReference>
<keyword evidence="10" id="KW-1015">Disulfide bond</keyword>
<dbReference type="GO" id="GO:0006508">
    <property type="term" value="P:proteolysis"/>
    <property type="evidence" value="ECO:0007669"/>
    <property type="project" value="UniProtKB-KW"/>
</dbReference>
<evidence type="ECO:0000313" key="14">
    <source>
        <dbReference type="Proteomes" id="UP000189704"/>
    </source>
</evidence>
<evidence type="ECO:0000256" key="10">
    <source>
        <dbReference type="ARBA" id="ARBA00023157"/>
    </source>
</evidence>
<protein>
    <submittedName>
        <fullName evidence="15">Carboxypeptidase B2-like</fullName>
    </submittedName>
</protein>
<organism evidence="14 15">
    <name type="scientific">Carlito syrichta</name>
    <name type="common">Philippine tarsier</name>
    <name type="synonym">Tarsius syrichta</name>
    <dbReference type="NCBI Taxonomy" id="1868482"/>
    <lineage>
        <taxon>Eukaryota</taxon>
        <taxon>Metazoa</taxon>
        <taxon>Chordata</taxon>
        <taxon>Craniata</taxon>
        <taxon>Vertebrata</taxon>
        <taxon>Euteleostomi</taxon>
        <taxon>Mammalia</taxon>
        <taxon>Eutheria</taxon>
        <taxon>Euarchontoglires</taxon>
        <taxon>Primates</taxon>
        <taxon>Haplorrhini</taxon>
        <taxon>Tarsiiformes</taxon>
        <taxon>Tarsiidae</taxon>
        <taxon>Carlito</taxon>
    </lineage>
</organism>
<dbReference type="GeneID" id="103252195"/>
<keyword evidence="8" id="KW-0862">Zinc</keyword>
<accession>A0A1U7SXX8</accession>
<comment type="cofactor">
    <cofactor evidence="1">
        <name>Zn(2+)</name>
        <dbReference type="ChEBI" id="CHEBI:29105"/>
    </cofactor>
</comment>
<dbReference type="Gene3D" id="3.40.630.10">
    <property type="entry name" value="Zn peptidases"/>
    <property type="match status" value="1"/>
</dbReference>
<dbReference type="Proteomes" id="UP000189704">
    <property type="component" value="Unplaced"/>
</dbReference>
<evidence type="ECO:0000256" key="8">
    <source>
        <dbReference type="ARBA" id="ARBA00022833"/>
    </source>
</evidence>
<dbReference type="InterPro" id="IPR036990">
    <property type="entry name" value="M14A-like_propep"/>
</dbReference>
<dbReference type="GO" id="GO:0042730">
    <property type="term" value="P:fibrinolysis"/>
    <property type="evidence" value="ECO:0007669"/>
    <property type="project" value="TreeGrafter"/>
</dbReference>
<evidence type="ECO:0000256" key="2">
    <source>
        <dbReference type="ARBA" id="ARBA00005988"/>
    </source>
</evidence>
<evidence type="ECO:0000313" key="15">
    <source>
        <dbReference type="RefSeq" id="XP_008049008.1"/>
    </source>
</evidence>
<comment type="caution">
    <text evidence="11">Lacks conserved residue(s) required for the propagation of feature annotation.</text>
</comment>
<keyword evidence="14" id="KW-1185">Reference proteome</keyword>
<dbReference type="OrthoDB" id="3626597at2759"/>
<evidence type="ECO:0000259" key="13">
    <source>
        <dbReference type="PROSITE" id="PS52035"/>
    </source>
</evidence>
<feature type="chain" id="PRO_5010570254" evidence="12">
    <location>
        <begin position="23"/>
        <end position="145"/>
    </location>
</feature>
<evidence type="ECO:0000256" key="11">
    <source>
        <dbReference type="PROSITE-ProRule" id="PRU01379"/>
    </source>
</evidence>
<proteinExistence type="inferred from homology"/>
<feature type="domain" description="Peptidase M14" evidence="13">
    <location>
        <begin position="105"/>
        <end position="145"/>
    </location>
</feature>
<reference evidence="15" key="1">
    <citation type="submission" date="2025-08" db="UniProtKB">
        <authorList>
            <consortium name="RefSeq"/>
        </authorList>
    </citation>
    <scope>IDENTIFICATION</scope>
</reference>
<name>A0A1U7SXX8_CARSF</name>
<evidence type="ECO:0000256" key="12">
    <source>
        <dbReference type="SAM" id="SignalP"/>
    </source>
</evidence>
<evidence type="ECO:0000256" key="3">
    <source>
        <dbReference type="ARBA" id="ARBA00022645"/>
    </source>
</evidence>
<evidence type="ECO:0000256" key="1">
    <source>
        <dbReference type="ARBA" id="ARBA00001947"/>
    </source>
</evidence>
<keyword evidence="7" id="KW-0378">Hydrolase</keyword>
<evidence type="ECO:0000256" key="6">
    <source>
        <dbReference type="ARBA" id="ARBA00022729"/>
    </source>
</evidence>
<gene>
    <name evidence="15" type="primary">LOC103252195</name>
</gene>